<name>F4G2B1_METCR</name>
<proteinExistence type="predicted"/>
<dbReference type="AlphaFoldDB" id="F4G2B1"/>
<dbReference type="STRING" id="1006006.Mcup_0854"/>
<sequence>MIRLNHQIIREIKDLTCILGEWDDYKETMARAIKDGELIVQYIDPFSGEYMSKRDGRRSTYFIPKSLVRGRITSRELLSGWFKSEVRVNEIMFLLNVPDRPLDQLSDLNLAKVYLSPLFREDVKFTIAEDFLQEIEEQSRLKVLKLMVKIIRSRGLDSLLFLGYADLVNPCESVYVMYEDEVVEIGKTFLHPYSKTILNSAIKVGKLWDKVKVTEVGKGSLSGCRFHDYCEIMKSEKTLQRKCRLEKPPMLAIERGEVRCWNFFPGINE</sequence>
<dbReference type="KEGG" id="mcn:Mcup_0854"/>
<dbReference type="HOGENOM" id="CLU_1040564_0_0_2"/>
<organism evidence="1 2">
    <name type="scientific">Metallosphaera cuprina (strain Ar-4)</name>
    <dbReference type="NCBI Taxonomy" id="1006006"/>
    <lineage>
        <taxon>Archaea</taxon>
        <taxon>Thermoproteota</taxon>
        <taxon>Thermoprotei</taxon>
        <taxon>Sulfolobales</taxon>
        <taxon>Sulfolobaceae</taxon>
        <taxon>Metallosphaera</taxon>
    </lineage>
</organism>
<accession>F4G2B1</accession>
<evidence type="ECO:0000313" key="1">
    <source>
        <dbReference type="EMBL" id="AEB94959.1"/>
    </source>
</evidence>
<protein>
    <submittedName>
        <fullName evidence="1">Uncharacterized protein</fullName>
    </submittedName>
</protein>
<reference evidence="1 2" key="1">
    <citation type="journal article" date="2011" name="J. Bacteriol.">
        <title>Complete genome sequence of Metallosphaera cuprina, a metal sulfide-oxidizing archaeon from a hot spring.</title>
        <authorList>
            <person name="Liu L.J."/>
            <person name="You X.Y."/>
            <person name="Zheng H."/>
            <person name="Wang S."/>
            <person name="Jiang C.Y."/>
            <person name="Liu S.J."/>
        </authorList>
    </citation>
    <scope>NUCLEOTIDE SEQUENCE [LARGE SCALE GENOMIC DNA]</scope>
    <source>
        <strain evidence="1 2">Ar-4</strain>
    </source>
</reference>
<dbReference type="Proteomes" id="UP000007812">
    <property type="component" value="Chromosome"/>
</dbReference>
<dbReference type="RefSeq" id="WP_013737457.1">
    <property type="nucleotide sequence ID" value="NC_015435.1"/>
</dbReference>
<dbReference type="EMBL" id="CP002656">
    <property type="protein sequence ID" value="AEB94959.1"/>
    <property type="molecule type" value="Genomic_DNA"/>
</dbReference>
<dbReference type="GeneID" id="10493045"/>
<gene>
    <name evidence="1" type="ordered locus">Mcup_0854</name>
</gene>
<dbReference type="eggNOG" id="arCOG00181">
    <property type="taxonomic scope" value="Archaea"/>
</dbReference>
<dbReference type="OrthoDB" id="41496at2157"/>
<dbReference type="PATRIC" id="fig|1006006.8.peg.852"/>
<keyword evidence="2" id="KW-1185">Reference proteome</keyword>
<evidence type="ECO:0000313" key="2">
    <source>
        <dbReference type="Proteomes" id="UP000007812"/>
    </source>
</evidence>